<protein>
    <submittedName>
        <fullName evidence="2">Uncharacterized protein</fullName>
    </submittedName>
</protein>
<gene>
    <name evidence="2" type="ORF">GH714_016288</name>
</gene>
<keyword evidence="3" id="KW-1185">Reference proteome</keyword>
<comment type="caution">
    <text evidence="2">The sequence shown here is derived from an EMBL/GenBank/DDBJ whole genome shotgun (WGS) entry which is preliminary data.</text>
</comment>
<feature type="compositionally biased region" description="Basic and acidic residues" evidence="1">
    <location>
        <begin position="126"/>
        <end position="138"/>
    </location>
</feature>
<reference evidence="2 3" key="1">
    <citation type="journal article" date="2020" name="Mol. Plant">
        <title>The Chromosome-Based Rubber Tree Genome Provides New Insights into Spurge Genome Evolution and Rubber Biosynthesis.</title>
        <authorList>
            <person name="Liu J."/>
            <person name="Shi C."/>
            <person name="Shi C.C."/>
            <person name="Li W."/>
            <person name="Zhang Q.J."/>
            <person name="Zhang Y."/>
            <person name="Li K."/>
            <person name="Lu H.F."/>
            <person name="Shi C."/>
            <person name="Zhu S.T."/>
            <person name="Xiao Z.Y."/>
            <person name="Nan H."/>
            <person name="Yue Y."/>
            <person name="Zhu X.G."/>
            <person name="Wu Y."/>
            <person name="Hong X.N."/>
            <person name="Fan G.Y."/>
            <person name="Tong Y."/>
            <person name="Zhang D."/>
            <person name="Mao C.L."/>
            <person name="Liu Y.L."/>
            <person name="Hao S.J."/>
            <person name="Liu W.Q."/>
            <person name="Lv M.Q."/>
            <person name="Zhang H.B."/>
            <person name="Liu Y."/>
            <person name="Hu-Tang G.R."/>
            <person name="Wang J.P."/>
            <person name="Wang J.H."/>
            <person name="Sun Y.H."/>
            <person name="Ni S.B."/>
            <person name="Chen W.B."/>
            <person name="Zhang X.C."/>
            <person name="Jiao Y.N."/>
            <person name="Eichler E.E."/>
            <person name="Li G.H."/>
            <person name="Liu X."/>
            <person name="Gao L.Z."/>
        </authorList>
    </citation>
    <scope>NUCLEOTIDE SEQUENCE [LARGE SCALE GENOMIC DNA]</scope>
    <source>
        <strain evidence="3">cv. GT1</strain>
        <tissue evidence="2">Leaf</tissue>
    </source>
</reference>
<feature type="region of interest" description="Disordered" evidence="1">
    <location>
        <begin position="118"/>
        <end position="138"/>
    </location>
</feature>
<name>A0A6A6KQW0_HEVBR</name>
<organism evidence="2 3">
    <name type="scientific">Hevea brasiliensis</name>
    <name type="common">Para rubber tree</name>
    <name type="synonym">Siphonia brasiliensis</name>
    <dbReference type="NCBI Taxonomy" id="3981"/>
    <lineage>
        <taxon>Eukaryota</taxon>
        <taxon>Viridiplantae</taxon>
        <taxon>Streptophyta</taxon>
        <taxon>Embryophyta</taxon>
        <taxon>Tracheophyta</taxon>
        <taxon>Spermatophyta</taxon>
        <taxon>Magnoliopsida</taxon>
        <taxon>eudicotyledons</taxon>
        <taxon>Gunneridae</taxon>
        <taxon>Pentapetalae</taxon>
        <taxon>rosids</taxon>
        <taxon>fabids</taxon>
        <taxon>Malpighiales</taxon>
        <taxon>Euphorbiaceae</taxon>
        <taxon>Crotonoideae</taxon>
        <taxon>Micrandreae</taxon>
        <taxon>Hevea</taxon>
    </lineage>
</organism>
<dbReference type="Proteomes" id="UP000467840">
    <property type="component" value="Chromosome 2"/>
</dbReference>
<evidence type="ECO:0000313" key="2">
    <source>
        <dbReference type="EMBL" id="KAF2290894.1"/>
    </source>
</evidence>
<dbReference type="AlphaFoldDB" id="A0A6A6KQW0"/>
<evidence type="ECO:0000313" key="3">
    <source>
        <dbReference type="Proteomes" id="UP000467840"/>
    </source>
</evidence>
<accession>A0A6A6KQW0</accession>
<proteinExistence type="predicted"/>
<evidence type="ECO:0000256" key="1">
    <source>
        <dbReference type="SAM" id="MobiDB-lite"/>
    </source>
</evidence>
<dbReference type="EMBL" id="JAAGAX010000015">
    <property type="protein sequence ID" value="KAF2290894.1"/>
    <property type="molecule type" value="Genomic_DNA"/>
</dbReference>
<sequence>MFSLLVEQQFYEFLSSKAKPKSRSSPLTSCLREDLAQRLEASLNAAEQKRLSILTSAQMHPARLDEMWQAAKSGVERHFEKEPDELGIKVQSQVEQAEAKRERMRACTRLLKVRQIAQSVNGQQQTERKEKKDQLEDRLKRAKRQRAEYLRQRRNLSSHLHASKMIHEQEDYLSRKLARYWRRFVKLRKTAFYLAKT</sequence>